<keyword evidence="5" id="KW-0046">Antibiotic resistance</keyword>
<dbReference type="InterPro" id="IPR009000">
    <property type="entry name" value="Transl_B-barrel_sf"/>
</dbReference>
<gene>
    <name evidence="7" type="ORF">B5E91_04325</name>
</gene>
<dbReference type="PROSITE" id="PS51722">
    <property type="entry name" value="G_TR_2"/>
    <property type="match status" value="1"/>
</dbReference>
<dbReference type="InterPro" id="IPR020568">
    <property type="entry name" value="Ribosomal_Su5_D2-typ_SF"/>
</dbReference>
<evidence type="ECO:0000256" key="3">
    <source>
        <dbReference type="ARBA" id="ARBA00022917"/>
    </source>
</evidence>
<evidence type="ECO:0000259" key="6">
    <source>
        <dbReference type="PROSITE" id="PS51722"/>
    </source>
</evidence>
<comment type="function">
    <text evidence="1">Abolishes the inhibitory effect of tetracyclin on protein synthesis by a non-covalent modification of the ribosomes.</text>
</comment>
<accession>A0A1Y4QA03</accession>
<dbReference type="InterPro" id="IPR035650">
    <property type="entry name" value="Tet_C"/>
</dbReference>
<dbReference type="PROSITE" id="PS00301">
    <property type="entry name" value="G_TR_1"/>
    <property type="match status" value="1"/>
</dbReference>
<dbReference type="CDD" id="cd10912">
    <property type="entry name" value="PIN_YacP-like"/>
    <property type="match status" value="1"/>
</dbReference>
<dbReference type="SMART" id="SM00838">
    <property type="entry name" value="EFG_C"/>
    <property type="match status" value="1"/>
</dbReference>
<reference evidence="8" key="1">
    <citation type="submission" date="2017-04" db="EMBL/GenBank/DDBJ databases">
        <title>Function of individual gut microbiota members based on whole genome sequencing of pure cultures obtained from chicken caecum.</title>
        <authorList>
            <person name="Medvecky M."/>
            <person name="Cejkova D."/>
            <person name="Polansky O."/>
            <person name="Karasova D."/>
            <person name="Kubasova T."/>
            <person name="Cizek A."/>
            <person name="Rychlik I."/>
        </authorList>
    </citation>
    <scope>NUCLEOTIDE SEQUENCE [LARGE SCALE GENOMIC DNA]</scope>
    <source>
        <strain evidence="8">An149</strain>
    </source>
</reference>
<dbReference type="PANTHER" id="PTHR43261">
    <property type="entry name" value="TRANSLATION ELONGATION FACTOR G-RELATED"/>
    <property type="match status" value="1"/>
</dbReference>
<dbReference type="PANTHER" id="PTHR43261:SF1">
    <property type="entry name" value="RIBOSOME-RELEASING FACTOR 2, MITOCHONDRIAL"/>
    <property type="match status" value="1"/>
</dbReference>
<evidence type="ECO:0000256" key="5">
    <source>
        <dbReference type="ARBA" id="ARBA00023251"/>
    </source>
</evidence>
<dbReference type="SUPFAM" id="SSF52540">
    <property type="entry name" value="P-loop containing nucleoside triphosphate hydrolases"/>
    <property type="match status" value="1"/>
</dbReference>
<dbReference type="AlphaFoldDB" id="A0A1Y4QA03"/>
<organism evidence="7 8">
    <name type="scientific">Thomasclavelia spiroformis</name>
    <dbReference type="NCBI Taxonomy" id="29348"/>
    <lineage>
        <taxon>Bacteria</taxon>
        <taxon>Bacillati</taxon>
        <taxon>Bacillota</taxon>
        <taxon>Erysipelotrichia</taxon>
        <taxon>Erysipelotrichales</taxon>
        <taxon>Coprobacillaceae</taxon>
        <taxon>Thomasclavelia</taxon>
    </lineage>
</organism>
<keyword evidence="7" id="KW-0251">Elongation factor</keyword>
<proteinExistence type="predicted"/>
<dbReference type="InterPro" id="IPR035647">
    <property type="entry name" value="EFG_III/V"/>
</dbReference>
<dbReference type="InterPro" id="IPR027417">
    <property type="entry name" value="P-loop_NTPase"/>
</dbReference>
<evidence type="ECO:0000256" key="1">
    <source>
        <dbReference type="ARBA" id="ARBA00003987"/>
    </source>
</evidence>
<dbReference type="SUPFAM" id="SSF54980">
    <property type="entry name" value="EF-G C-terminal domain-like"/>
    <property type="match status" value="2"/>
</dbReference>
<evidence type="ECO:0000256" key="2">
    <source>
        <dbReference type="ARBA" id="ARBA00022741"/>
    </source>
</evidence>
<dbReference type="InterPro" id="IPR000795">
    <property type="entry name" value="T_Tr_GTP-bd_dom"/>
</dbReference>
<keyword evidence="2" id="KW-0547">Nucleotide-binding</keyword>
<dbReference type="Proteomes" id="UP000196258">
    <property type="component" value="Unassembled WGS sequence"/>
</dbReference>
<dbReference type="Pfam" id="PF05991">
    <property type="entry name" value="NYN_YacP"/>
    <property type="match status" value="1"/>
</dbReference>
<dbReference type="Gene3D" id="3.30.70.870">
    <property type="entry name" value="Elongation Factor G (Translational Gtpase), domain 3"/>
    <property type="match status" value="1"/>
</dbReference>
<dbReference type="GO" id="GO:0032790">
    <property type="term" value="P:ribosome disassembly"/>
    <property type="evidence" value="ECO:0007669"/>
    <property type="project" value="TreeGrafter"/>
</dbReference>
<dbReference type="Pfam" id="PF03764">
    <property type="entry name" value="EFG_IV"/>
    <property type="match status" value="1"/>
</dbReference>
<feature type="domain" description="Tr-type G" evidence="6">
    <location>
        <begin position="1"/>
        <end position="227"/>
    </location>
</feature>
<dbReference type="RefSeq" id="WP_087255436.1">
    <property type="nucleotide sequence ID" value="NZ_NFKY01000025.1"/>
</dbReference>
<keyword evidence="4" id="KW-0342">GTP-binding</keyword>
<dbReference type="InterPro" id="IPR031157">
    <property type="entry name" value="G_TR_CS"/>
</dbReference>
<dbReference type="InterPro" id="IPR014721">
    <property type="entry name" value="Ribsml_uS5_D2-typ_fold_subgr"/>
</dbReference>
<dbReference type="Gene3D" id="2.40.30.10">
    <property type="entry name" value="Translation factors"/>
    <property type="match status" value="1"/>
</dbReference>
<dbReference type="GO" id="GO:0046677">
    <property type="term" value="P:response to antibiotic"/>
    <property type="evidence" value="ECO:0007669"/>
    <property type="project" value="UniProtKB-KW"/>
</dbReference>
<dbReference type="SUPFAM" id="SSF54211">
    <property type="entry name" value="Ribosomal protein S5 domain 2-like"/>
    <property type="match status" value="1"/>
</dbReference>
<protein>
    <submittedName>
        <fullName evidence="7">Translation elongation factor G</fullName>
    </submittedName>
</protein>
<dbReference type="Gene3D" id="3.40.50.300">
    <property type="entry name" value="P-loop containing nucleotide triphosphate hydrolases"/>
    <property type="match status" value="1"/>
</dbReference>
<dbReference type="InterPro" id="IPR000640">
    <property type="entry name" value="EFG_V-like"/>
</dbReference>
<name>A0A1Y4QA03_9FIRM</name>
<dbReference type="Pfam" id="PF14492">
    <property type="entry name" value="EFG_III"/>
    <property type="match status" value="1"/>
</dbReference>
<dbReference type="CDD" id="cd03711">
    <property type="entry name" value="Tet_C"/>
    <property type="match status" value="1"/>
</dbReference>
<dbReference type="Pfam" id="PF22042">
    <property type="entry name" value="EF-G_D2"/>
    <property type="match status" value="1"/>
</dbReference>
<dbReference type="Gene3D" id="3.30.230.10">
    <property type="match status" value="1"/>
</dbReference>
<dbReference type="SUPFAM" id="SSF50447">
    <property type="entry name" value="Translation proteins"/>
    <property type="match status" value="1"/>
</dbReference>
<dbReference type="InterPro" id="IPR041095">
    <property type="entry name" value="EFG_II"/>
</dbReference>
<dbReference type="Gene3D" id="3.30.70.240">
    <property type="match status" value="1"/>
</dbReference>
<dbReference type="InterPro" id="IPR053905">
    <property type="entry name" value="EF-G-like_DII"/>
</dbReference>
<dbReference type="InterPro" id="IPR005225">
    <property type="entry name" value="Small_GTP-bd"/>
</dbReference>
<dbReference type="Pfam" id="PF00009">
    <property type="entry name" value="GTP_EFTU"/>
    <property type="match status" value="1"/>
</dbReference>
<dbReference type="InterPro" id="IPR005517">
    <property type="entry name" value="Transl_elong_EFG/EF2_IV"/>
</dbReference>
<evidence type="ECO:0000313" key="8">
    <source>
        <dbReference type="Proteomes" id="UP000196258"/>
    </source>
</evidence>
<dbReference type="EMBL" id="NFLB01000004">
    <property type="protein sequence ID" value="OUQ05646.1"/>
    <property type="molecule type" value="Genomic_DNA"/>
</dbReference>
<dbReference type="InterPro" id="IPR010298">
    <property type="entry name" value="YacP-like"/>
</dbReference>
<dbReference type="GO" id="GO:0005525">
    <property type="term" value="F:GTP binding"/>
    <property type="evidence" value="ECO:0007669"/>
    <property type="project" value="UniProtKB-KW"/>
</dbReference>
<evidence type="ECO:0000256" key="4">
    <source>
        <dbReference type="ARBA" id="ARBA00023134"/>
    </source>
</evidence>
<dbReference type="GO" id="GO:0003746">
    <property type="term" value="F:translation elongation factor activity"/>
    <property type="evidence" value="ECO:0007669"/>
    <property type="project" value="UniProtKB-KW"/>
</dbReference>
<dbReference type="NCBIfam" id="TIGR00231">
    <property type="entry name" value="small_GTP"/>
    <property type="match status" value="1"/>
</dbReference>
<evidence type="ECO:0000313" key="7">
    <source>
        <dbReference type="EMBL" id="OUQ05646.1"/>
    </source>
</evidence>
<dbReference type="SMART" id="SM00889">
    <property type="entry name" value="EFG_IV"/>
    <property type="match status" value="1"/>
</dbReference>
<comment type="caution">
    <text evidence="7">The sequence shown here is derived from an EMBL/GenBank/DDBJ whole genome shotgun (WGS) entry which is preliminary data.</text>
</comment>
<dbReference type="PRINTS" id="PR00315">
    <property type="entry name" value="ELONGATNFCT"/>
</dbReference>
<dbReference type="Pfam" id="PF00679">
    <property type="entry name" value="EFG_C"/>
    <property type="match status" value="1"/>
</dbReference>
<keyword evidence="3" id="KW-0648">Protein biosynthesis</keyword>
<dbReference type="GO" id="GO:0003924">
    <property type="term" value="F:GTPase activity"/>
    <property type="evidence" value="ECO:0007669"/>
    <property type="project" value="InterPro"/>
</dbReference>
<sequence>MKKIVLGILAHVDAGKTTLTESMLYLSKTIRHLGRVDHGDAFLDYNSQERDRGITIFSKQAIFNWNDCQITLIDTPGHVDFSTEMERTLQVLDYAILVISGIDGIQNHSETIWKLLKHYHVPTFIFINKMDSIYANKDKLLNDLKDQFDVNCFDFENLDENFYETIALNNEKLLDYYLEHQTLTKEMIIDEIYQRNLFPCFFGSALKIEGIDTFLNEFTNYVKEKQYPKQFQARVFKITHDKQGNKLTHLKITGGSLKVKEQVGNEKVDQIRIYSGDKYQLVNEVYAGDICAIKGFKNFEISQGLGNESTVNTPILSPYMDYRIILPENCNQHEALEKLLLLSKEDPQLHINYNNQSKEIHVELMGEIQVEILKNIICERFNLDVEFDHGNIIYKETILEPVEGVGHFEPLRHYAEVHLLLEPGKPGSGLEFAVDCKENVLATSYQRLVLSHLKEKEHIGVLTGSLITDMKITLISGRAHLKHTEGGDFREATYRALRQGLKATKSILLEPYFKFSLEIPVEYLSRAIYDIETMNGTFKLSKEQDEMAYLTGKAPVSKMQNYQSEVISYTKGKGRITLQIDGYYPCTNQEEIISKINYDSESDLENPTGSVFCSHGAGFNVKWDEVENYMHIPYQFKPKNENKEKKIEKTTYSNEDEELENIFIRTYGPIKQHQTTTPAKKIISNTTYKYMPECLLVDGYNIIHSWPELKELAKDNLDAARTRLIDIMCNYQGYKKCILILVFDAYKVKNNLGSSYKYHNIYIVYTKEAQTADMYIERTTHELASKYNITVATSDALEQLIVLGQGGKRISSRELRLEVERLDKEKLEEYRRKQAKGYNYLLEDIKNYNKE</sequence>